<evidence type="ECO:0000256" key="2">
    <source>
        <dbReference type="ARBA" id="ARBA00002631"/>
    </source>
</evidence>
<keyword evidence="8 10" id="KW-0378">Hydrolase</keyword>
<dbReference type="NCBIfam" id="NF003592">
    <property type="entry name" value="PRK05254.1-5"/>
    <property type="match status" value="1"/>
</dbReference>
<dbReference type="InterPro" id="IPR036895">
    <property type="entry name" value="Uracil-DNA_glycosylase-like_sf"/>
</dbReference>
<evidence type="ECO:0000256" key="3">
    <source>
        <dbReference type="ARBA" id="ARBA00008184"/>
    </source>
</evidence>
<dbReference type="OrthoDB" id="9804372at2"/>
<keyword evidence="6 10" id="KW-0963">Cytoplasm</keyword>
<dbReference type="NCBIfam" id="TIGR00628">
    <property type="entry name" value="ung"/>
    <property type="match status" value="1"/>
</dbReference>
<evidence type="ECO:0000259" key="13">
    <source>
        <dbReference type="SMART" id="SM00986"/>
    </source>
</evidence>
<evidence type="ECO:0000256" key="4">
    <source>
        <dbReference type="ARBA" id="ARBA00012030"/>
    </source>
</evidence>
<evidence type="ECO:0000256" key="5">
    <source>
        <dbReference type="ARBA" id="ARBA00018429"/>
    </source>
</evidence>
<feature type="domain" description="Uracil-DNA glycosylase-like" evidence="13">
    <location>
        <begin position="59"/>
        <end position="218"/>
    </location>
</feature>
<dbReference type="InterPro" id="IPR002043">
    <property type="entry name" value="UDG_fam1"/>
</dbReference>
<comment type="function">
    <text evidence="2 10 12">Excises uracil residues from the DNA which can arise as a result of misincorporation of dUMP residues by DNA polymerase or due to deamination of cytosine.</text>
</comment>
<dbReference type="SMART" id="SM00986">
    <property type="entry name" value="UDG"/>
    <property type="match status" value="1"/>
</dbReference>
<dbReference type="EMBL" id="QPGR01000002">
    <property type="protein sequence ID" value="TBR81958.1"/>
    <property type="molecule type" value="Genomic_DNA"/>
</dbReference>
<feature type="active site" description="Proton acceptor" evidence="10 11">
    <location>
        <position position="74"/>
    </location>
</feature>
<dbReference type="HAMAP" id="MF_00148">
    <property type="entry name" value="UDG"/>
    <property type="match status" value="1"/>
</dbReference>
<dbReference type="Proteomes" id="UP000292583">
    <property type="component" value="Unassembled WGS sequence"/>
</dbReference>
<proteinExistence type="inferred from homology"/>
<evidence type="ECO:0000313" key="15">
    <source>
        <dbReference type="Proteomes" id="UP000292583"/>
    </source>
</evidence>
<reference evidence="14 15" key="1">
    <citation type="submission" date="2018-07" db="EMBL/GenBank/DDBJ databases">
        <title>Campylobacter zealandensis sp. nov., isolated from birds and water in New Zealand.</title>
        <authorList>
            <person name="Wilkinson D.A."/>
            <person name="Biggs P.J."/>
            <person name="French N.P."/>
            <person name="Midwinter A.C."/>
        </authorList>
    </citation>
    <scope>NUCLEOTIDE SEQUENCE [LARGE SCALE GENOMIC DNA]</scope>
    <source>
        <strain evidence="14 15">B423b</strain>
    </source>
</reference>
<evidence type="ECO:0000313" key="14">
    <source>
        <dbReference type="EMBL" id="TBR81958.1"/>
    </source>
</evidence>
<evidence type="ECO:0000256" key="6">
    <source>
        <dbReference type="ARBA" id="ARBA00022490"/>
    </source>
</evidence>
<dbReference type="EC" id="3.2.2.27" evidence="4 10"/>
<evidence type="ECO:0000256" key="12">
    <source>
        <dbReference type="RuleBase" id="RU003780"/>
    </source>
</evidence>
<dbReference type="SUPFAM" id="SSF52141">
    <property type="entry name" value="Uracil-DNA glycosylase-like"/>
    <property type="match status" value="1"/>
</dbReference>
<dbReference type="GO" id="GO:0004844">
    <property type="term" value="F:uracil DNA N-glycosylase activity"/>
    <property type="evidence" value="ECO:0007669"/>
    <property type="project" value="UniProtKB-UniRule"/>
</dbReference>
<evidence type="ECO:0000256" key="1">
    <source>
        <dbReference type="ARBA" id="ARBA00001400"/>
    </source>
</evidence>
<evidence type="ECO:0000256" key="9">
    <source>
        <dbReference type="ARBA" id="ARBA00023204"/>
    </source>
</evidence>
<evidence type="ECO:0000256" key="7">
    <source>
        <dbReference type="ARBA" id="ARBA00022763"/>
    </source>
</evidence>
<dbReference type="NCBIfam" id="NF003589">
    <property type="entry name" value="PRK05254.1-2"/>
    <property type="match status" value="1"/>
</dbReference>
<keyword evidence="7 10" id="KW-0227">DNA damage</keyword>
<dbReference type="InterPro" id="IPR018085">
    <property type="entry name" value="Ura-DNA_Glyclase_AS"/>
</dbReference>
<dbReference type="SMART" id="SM00987">
    <property type="entry name" value="UreE_C"/>
    <property type="match status" value="1"/>
</dbReference>
<comment type="similarity">
    <text evidence="3 10 12">Belongs to the uracil-DNA glycosylase (UDG) superfamily. UNG family.</text>
</comment>
<evidence type="ECO:0000256" key="8">
    <source>
        <dbReference type="ARBA" id="ARBA00022801"/>
    </source>
</evidence>
<dbReference type="FunFam" id="3.40.470.10:FF:000001">
    <property type="entry name" value="Uracil-DNA glycosylase"/>
    <property type="match status" value="1"/>
</dbReference>
<dbReference type="Pfam" id="PF03167">
    <property type="entry name" value="UDG"/>
    <property type="match status" value="1"/>
</dbReference>
<accession>A0A4Q9JVA4</accession>
<keyword evidence="9 10" id="KW-0234">DNA repair</keyword>
<dbReference type="PANTHER" id="PTHR11264:SF0">
    <property type="entry name" value="URACIL-DNA GLYCOSYLASE"/>
    <property type="match status" value="1"/>
</dbReference>
<comment type="caution">
    <text evidence="14">The sequence shown here is derived from an EMBL/GenBank/DDBJ whole genome shotgun (WGS) entry which is preliminary data.</text>
</comment>
<gene>
    <name evidence="10" type="primary">ung</name>
    <name evidence="14" type="ORF">DU473_01355</name>
</gene>
<comment type="subcellular location">
    <subcellularLocation>
        <location evidence="10">Cytoplasm</location>
    </subcellularLocation>
</comment>
<dbReference type="AlphaFoldDB" id="A0A4Q9JVA4"/>
<dbReference type="NCBIfam" id="NF003588">
    <property type="entry name" value="PRK05254.1-1"/>
    <property type="match status" value="1"/>
</dbReference>
<protein>
    <recommendedName>
        <fullName evidence="5 10">Uracil-DNA glycosylase</fullName>
        <shortName evidence="10">UDG</shortName>
        <ecNumber evidence="4 10">3.2.2.27</ecNumber>
    </recommendedName>
</protein>
<dbReference type="PROSITE" id="PS00130">
    <property type="entry name" value="U_DNA_GLYCOSYLASE"/>
    <property type="match status" value="1"/>
</dbReference>
<dbReference type="CDD" id="cd10027">
    <property type="entry name" value="UDG-F1-like"/>
    <property type="match status" value="1"/>
</dbReference>
<organism evidence="14 15">
    <name type="scientific">Campylobacter novaezeelandiae</name>
    <dbReference type="NCBI Taxonomy" id="2267891"/>
    <lineage>
        <taxon>Bacteria</taxon>
        <taxon>Pseudomonadati</taxon>
        <taxon>Campylobacterota</taxon>
        <taxon>Epsilonproteobacteria</taxon>
        <taxon>Campylobacterales</taxon>
        <taxon>Campylobacteraceae</taxon>
        <taxon>Campylobacter</taxon>
    </lineage>
</organism>
<keyword evidence="14" id="KW-0326">Glycosidase</keyword>
<dbReference type="PANTHER" id="PTHR11264">
    <property type="entry name" value="URACIL-DNA GLYCOSYLASE"/>
    <property type="match status" value="1"/>
</dbReference>
<dbReference type="GO" id="GO:0097510">
    <property type="term" value="P:base-excision repair, AP site formation via deaminated base removal"/>
    <property type="evidence" value="ECO:0007669"/>
    <property type="project" value="TreeGrafter"/>
</dbReference>
<dbReference type="Gene3D" id="3.40.470.10">
    <property type="entry name" value="Uracil-DNA glycosylase-like domain"/>
    <property type="match status" value="1"/>
</dbReference>
<dbReference type="NCBIfam" id="NF003591">
    <property type="entry name" value="PRK05254.1-4"/>
    <property type="match status" value="1"/>
</dbReference>
<dbReference type="RefSeq" id="WP_131165760.1">
    <property type="nucleotide sequence ID" value="NZ_CP076657.1"/>
</dbReference>
<evidence type="ECO:0000256" key="11">
    <source>
        <dbReference type="PROSITE-ProRule" id="PRU10072"/>
    </source>
</evidence>
<name>A0A4Q9JVA4_9BACT</name>
<keyword evidence="15" id="KW-1185">Reference proteome</keyword>
<dbReference type="GO" id="GO:0005737">
    <property type="term" value="C:cytoplasm"/>
    <property type="evidence" value="ECO:0007669"/>
    <property type="project" value="UniProtKB-SubCell"/>
</dbReference>
<dbReference type="InterPro" id="IPR005122">
    <property type="entry name" value="Uracil-DNA_glycosylase-like"/>
</dbReference>
<sequence>MKDLNINFHQIKMNNDWKEFLKDEFFKPYFLELKRKYLEAKKENKIIYPPSNLTFNAFNLTPLHTLKVILIGQDPYHQPNQAMGLSFSVPNGVKIPPSLINIYKELNNDLGISIPKSGDLSFWAKQGVLLLNSVLSVEAGKAASHSHWGWQEFSDAVILNLNNKKENLIFLLWGNFAKNKKRLINTQKHFVLEAAHPSPLAGNRFLGCKHFSKVNEILKSLNKTPIDWDLNFQD</sequence>
<comment type="catalytic activity">
    <reaction evidence="1 10 12">
        <text>Hydrolyzes single-stranded DNA or mismatched double-stranded DNA and polynucleotides, releasing free uracil.</text>
        <dbReference type="EC" id="3.2.2.27"/>
    </reaction>
</comment>
<evidence type="ECO:0000256" key="10">
    <source>
        <dbReference type="HAMAP-Rule" id="MF_00148"/>
    </source>
</evidence>